<sequence>MNRSITMRVFVLMGFSFVLSAFAGESKVDEDVQESLCQLVKEDNDTRMIGYLNTSDIRLYNNYREIYCKAEVGFSGGSLLKTADHFGAQRVFDKLVQNIKVDDIFWEHPVNNNIRNTKIMAYKK</sequence>
<evidence type="ECO:0000256" key="1">
    <source>
        <dbReference type="SAM" id="SignalP"/>
    </source>
</evidence>
<evidence type="ECO:0000313" key="3">
    <source>
        <dbReference type="Proteomes" id="UP001239782"/>
    </source>
</evidence>
<evidence type="ECO:0000313" key="2">
    <source>
        <dbReference type="EMBL" id="WMS88018.1"/>
    </source>
</evidence>
<accession>A0AA51RV30</accession>
<organism evidence="2 3">
    <name type="scientific">Pleionea litopenaei</name>
    <dbReference type="NCBI Taxonomy" id="3070815"/>
    <lineage>
        <taxon>Bacteria</taxon>
        <taxon>Pseudomonadati</taxon>
        <taxon>Pseudomonadota</taxon>
        <taxon>Gammaproteobacteria</taxon>
        <taxon>Oceanospirillales</taxon>
        <taxon>Pleioneaceae</taxon>
        <taxon>Pleionea</taxon>
    </lineage>
</organism>
<keyword evidence="1" id="KW-0732">Signal</keyword>
<proteinExistence type="predicted"/>
<name>A0AA51RV30_9GAMM</name>
<evidence type="ECO:0008006" key="4">
    <source>
        <dbReference type="Google" id="ProtNLM"/>
    </source>
</evidence>
<dbReference type="KEGG" id="plei:Q9312_03655"/>
<feature type="signal peptide" evidence="1">
    <location>
        <begin position="1"/>
        <end position="23"/>
    </location>
</feature>
<protein>
    <recommendedName>
        <fullName evidence="4">DUF3718 domain-containing protein</fullName>
    </recommendedName>
</protein>
<dbReference type="EMBL" id="CP133548">
    <property type="protein sequence ID" value="WMS88018.1"/>
    <property type="molecule type" value="Genomic_DNA"/>
</dbReference>
<gene>
    <name evidence="2" type="ORF">Q9312_03655</name>
</gene>
<dbReference type="Proteomes" id="UP001239782">
    <property type="component" value="Chromosome"/>
</dbReference>
<feature type="chain" id="PRO_5041249400" description="DUF3718 domain-containing protein" evidence="1">
    <location>
        <begin position="24"/>
        <end position="124"/>
    </location>
</feature>
<dbReference type="RefSeq" id="WP_309203199.1">
    <property type="nucleotide sequence ID" value="NZ_CP133548.1"/>
</dbReference>
<dbReference type="AlphaFoldDB" id="A0AA51RV30"/>
<reference evidence="2 3" key="1">
    <citation type="submission" date="2023-08" db="EMBL/GenBank/DDBJ databases">
        <title>Pleionea litopenaei sp. nov., isolated from stomach of juvenile Litopenaeus vannamei.</title>
        <authorList>
            <person name="Rho A.M."/>
            <person name="Hwang C.Y."/>
        </authorList>
    </citation>
    <scope>NUCLEOTIDE SEQUENCE [LARGE SCALE GENOMIC DNA]</scope>
    <source>
        <strain evidence="2 3">HL-JVS1</strain>
    </source>
</reference>
<keyword evidence="3" id="KW-1185">Reference proteome</keyword>